<dbReference type="AlphaFoldDB" id="A0A9Q1KRK6"/>
<dbReference type="Proteomes" id="UP001153076">
    <property type="component" value="Unassembled WGS sequence"/>
</dbReference>
<accession>A0A9Q1KRK6</accession>
<evidence type="ECO:0000313" key="2">
    <source>
        <dbReference type="Proteomes" id="UP001153076"/>
    </source>
</evidence>
<gene>
    <name evidence="1" type="ORF">Cgig2_031826</name>
</gene>
<evidence type="ECO:0000313" key="1">
    <source>
        <dbReference type="EMBL" id="KAJ8448102.1"/>
    </source>
</evidence>
<proteinExistence type="predicted"/>
<sequence length="165" mass="18501">MLKFPAVDMDGCLKRQTTPRVVHLRGPSNSKPTRIMVSIEVLQRGASFPFPDACFVAAAYEVEVVWLLLISCFLVQDPRHSKILEFEDLGEPLFGEFGGSLPTFLKTESSQKDVINEIHQGILGYWPISPRLCVKCDTLVRVSRVRYGYCELMSGSSTDNVDESE</sequence>
<protein>
    <submittedName>
        <fullName evidence="1">Uncharacterized protein</fullName>
    </submittedName>
</protein>
<organism evidence="1 2">
    <name type="scientific">Carnegiea gigantea</name>
    <dbReference type="NCBI Taxonomy" id="171969"/>
    <lineage>
        <taxon>Eukaryota</taxon>
        <taxon>Viridiplantae</taxon>
        <taxon>Streptophyta</taxon>
        <taxon>Embryophyta</taxon>
        <taxon>Tracheophyta</taxon>
        <taxon>Spermatophyta</taxon>
        <taxon>Magnoliopsida</taxon>
        <taxon>eudicotyledons</taxon>
        <taxon>Gunneridae</taxon>
        <taxon>Pentapetalae</taxon>
        <taxon>Caryophyllales</taxon>
        <taxon>Cactineae</taxon>
        <taxon>Cactaceae</taxon>
        <taxon>Cactoideae</taxon>
        <taxon>Echinocereeae</taxon>
        <taxon>Carnegiea</taxon>
    </lineage>
</organism>
<comment type="caution">
    <text evidence="1">The sequence shown here is derived from an EMBL/GenBank/DDBJ whole genome shotgun (WGS) entry which is preliminary data.</text>
</comment>
<name>A0A9Q1KRK6_9CARY</name>
<keyword evidence="2" id="KW-1185">Reference proteome</keyword>
<dbReference type="EMBL" id="JAKOGI010000032">
    <property type="protein sequence ID" value="KAJ8448102.1"/>
    <property type="molecule type" value="Genomic_DNA"/>
</dbReference>
<reference evidence="1" key="1">
    <citation type="submission" date="2022-04" db="EMBL/GenBank/DDBJ databases">
        <title>Carnegiea gigantea Genome sequencing and assembly v2.</title>
        <authorList>
            <person name="Copetti D."/>
            <person name="Sanderson M.J."/>
            <person name="Burquez A."/>
            <person name="Wojciechowski M.F."/>
        </authorList>
    </citation>
    <scope>NUCLEOTIDE SEQUENCE</scope>
    <source>
        <strain evidence="1">SGP5-SGP5p</strain>
        <tissue evidence="1">Aerial part</tissue>
    </source>
</reference>